<keyword evidence="5 9" id="KW-0812">Transmembrane</keyword>
<comment type="subcellular location">
    <subcellularLocation>
        <location evidence="1 9">Cell membrane</location>
        <topology evidence="1 9">Multi-pass membrane protein</topology>
    </subcellularLocation>
</comment>
<dbReference type="Pfam" id="PF00528">
    <property type="entry name" value="BPD_transp_1"/>
    <property type="match status" value="1"/>
</dbReference>
<evidence type="ECO:0000256" key="8">
    <source>
        <dbReference type="ARBA" id="ARBA00023136"/>
    </source>
</evidence>
<name>A0A6N7XR31_9ACTN</name>
<reference evidence="11 12" key="1">
    <citation type="submission" date="2019-08" db="EMBL/GenBank/DDBJ databases">
        <title>In-depth cultivation of the pig gut microbiome towards novel bacterial diversity and tailored functional studies.</title>
        <authorList>
            <person name="Wylensek D."/>
            <person name="Hitch T.C.A."/>
            <person name="Clavel T."/>
        </authorList>
    </citation>
    <scope>NUCLEOTIDE SEQUENCE [LARGE SCALE GENOMIC DNA]</scope>
    <source>
        <strain evidence="11 12">CA-Schmier-601-WT-1</strain>
    </source>
</reference>
<feature type="transmembrane region" description="Helical" evidence="9">
    <location>
        <begin position="56"/>
        <end position="77"/>
    </location>
</feature>
<gene>
    <name evidence="11" type="ORF">FYJ68_05460</name>
</gene>
<evidence type="ECO:0000259" key="10">
    <source>
        <dbReference type="PROSITE" id="PS50928"/>
    </source>
</evidence>
<dbReference type="Gene3D" id="1.10.3720.10">
    <property type="entry name" value="MetI-like"/>
    <property type="match status" value="1"/>
</dbReference>
<dbReference type="InterPro" id="IPR035906">
    <property type="entry name" value="MetI-like_sf"/>
</dbReference>
<evidence type="ECO:0000256" key="7">
    <source>
        <dbReference type="ARBA" id="ARBA00022989"/>
    </source>
</evidence>
<evidence type="ECO:0000313" key="12">
    <source>
        <dbReference type="Proteomes" id="UP000469325"/>
    </source>
</evidence>
<evidence type="ECO:0000256" key="5">
    <source>
        <dbReference type="ARBA" id="ARBA00022692"/>
    </source>
</evidence>
<dbReference type="SUPFAM" id="SSF161098">
    <property type="entry name" value="MetI-like"/>
    <property type="match status" value="1"/>
</dbReference>
<comment type="similarity">
    <text evidence="2">Belongs to the binding-protein-dependent transport system permease family. HisMQ subfamily.</text>
</comment>
<dbReference type="CDD" id="cd06261">
    <property type="entry name" value="TM_PBP2"/>
    <property type="match status" value="1"/>
</dbReference>
<dbReference type="RefSeq" id="WP_154434771.1">
    <property type="nucleotide sequence ID" value="NZ_VUNC01000003.1"/>
</dbReference>
<dbReference type="AlphaFoldDB" id="A0A6N7XR31"/>
<dbReference type="EMBL" id="VUNC01000003">
    <property type="protein sequence ID" value="MST72555.1"/>
    <property type="molecule type" value="Genomic_DNA"/>
</dbReference>
<dbReference type="PANTHER" id="PTHR30614">
    <property type="entry name" value="MEMBRANE COMPONENT OF AMINO ACID ABC TRANSPORTER"/>
    <property type="match status" value="1"/>
</dbReference>
<comment type="caution">
    <text evidence="11">The sequence shown here is derived from an EMBL/GenBank/DDBJ whole genome shotgun (WGS) entry which is preliminary data.</text>
</comment>
<evidence type="ECO:0000256" key="2">
    <source>
        <dbReference type="ARBA" id="ARBA00010072"/>
    </source>
</evidence>
<feature type="domain" description="ABC transmembrane type-1" evidence="10">
    <location>
        <begin position="18"/>
        <end position="208"/>
    </location>
</feature>
<evidence type="ECO:0000256" key="9">
    <source>
        <dbReference type="RuleBase" id="RU363032"/>
    </source>
</evidence>
<feature type="transmembrane region" description="Helical" evidence="9">
    <location>
        <begin position="187"/>
        <end position="211"/>
    </location>
</feature>
<evidence type="ECO:0000256" key="6">
    <source>
        <dbReference type="ARBA" id="ARBA00022970"/>
    </source>
</evidence>
<evidence type="ECO:0000256" key="3">
    <source>
        <dbReference type="ARBA" id="ARBA00022448"/>
    </source>
</evidence>
<dbReference type="GO" id="GO:0043190">
    <property type="term" value="C:ATP-binding cassette (ABC) transporter complex"/>
    <property type="evidence" value="ECO:0007669"/>
    <property type="project" value="InterPro"/>
</dbReference>
<keyword evidence="6" id="KW-0029">Amino-acid transport</keyword>
<keyword evidence="8 9" id="KW-0472">Membrane</keyword>
<keyword evidence="3 9" id="KW-0813">Transport</keyword>
<feature type="transmembrane region" description="Helical" evidence="9">
    <location>
        <begin position="144"/>
        <end position="167"/>
    </location>
</feature>
<dbReference type="GO" id="GO:0022857">
    <property type="term" value="F:transmembrane transporter activity"/>
    <property type="evidence" value="ECO:0007669"/>
    <property type="project" value="InterPro"/>
</dbReference>
<dbReference type="InterPro" id="IPR010065">
    <property type="entry name" value="AA_ABC_transptr_permease_3TM"/>
</dbReference>
<evidence type="ECO:0000256" key="4">
    <source>
        <dbReference type="ARBA" id="ARBA00022475"/>
    </source>
</evidence>
<keyword evidence="7 9" id="KW-1133">Transmembrane helix</keyword>
<dbReference type="PANTHER" id="PTHR30614:SF37">
    <property type="entry name" value="AMINO-ACID ABC TRANSPORTER PERMEASE PROTEIN YHDX-RELATED"/>
    <property type="match status" value="1"/>
</dbReference>
<dbReference type="InterPro" id="IPR000515">
    <property type="entry name" value="MetI-like"/>
</dbReference>
<dbReference type="GO" id="GO:0006865">
    <property type="term" value="P:amino acid transport"/>
    <property type="evidence" value="ECO:0007669"/>
    <property type="project" value="UniProtKB-KW"/>
</dbReference>
<accession>A0A6N7XR31</accession>
<evidence type="ECO:0000313" key="11">
    <source>
        <dbReference type="EMBL" id="MST72555.1"/>
    </source>
</evidence>
<keyword evidence="4" id="KW-1003">Cell membrane</keyword>
<feature type="transmembrane region" description="Helical" evidence="9">
    <location>
        <begin position="83"/>
        <end position="101"/>
    </location>
</feature>
<protein>
    <submittedName>
        <fullName evidence="11">ABC transporter permease subunit</fullName>
    </submittedName>
</protein>
<dbReference type="NCBIfam" id="TIGR01726">
    <property type="entry name" value="HEQRo_perm_3TM"/>
    <property type="match status" value="1"/>
</dbReference>
<dbReference type="InterPro" id="IPR043429">
    <property type="entry name" value="ArtM/GltK/GlnP/TcyL/YhdX-like"/>
</dbReference>
<feature type="transmembrane region" description="Helical" evidence="9">
    <location>
        <begin position="20"/>
        <end position="44"/>
    </location>
</feature>
<sequence>MGFAELWKTYGGDYLVALLTTWQLTAISFVFVMILSVLVTVMRVCPIKPLRVVGDVYVQIFRNIPGVSLLIICVYALPFLKVLLDYRTCVIVTTILLGSAFGSENFMSGINTIGVGQIEAARSLGLTFTQILRKIVIPQALRSAVLPMTNLLIAVMLTTALGSQVPLSPPELTGLVSVINTQVSGGITTFFISALGYALSALAIGYVGNAIDKRVRILR</sequence>
<proteinExistence type="inferred from homology"/>
<dbReference type="Proteomes" id="UP000469325">
    <property type="component" value="Unassembled WGS sequence"/>
</dbReference>
<dbReference type="PROSITE" id="PS50928">
    <property type="entry name" value="ABC_TM1"/>
    <property type="match status" value="1"/>
</dbReference>
<keyword evidence="12" id="KW-1185">Reference proteome</keyword>
<evidence type="ECO:0000256" key="1">
    <source>
        <dbReference type="ARBA" id="ARBA00004651"/>
    </source>
</evidence>
<organism evidence="11 12">
    <name type="scientific">Olsenella porci</name>
    <dbReference type="NCBI Taxonomy" id="2652279"/>
    <lineage>
        <taxon>Bacteria</taxon>
        <taxon>Bacillati</taxon>
        <taxon>Actinomycetota</taxon>
        <taxon>Coriobacteriia</taxon>
        <taxon>Coriobacteriales</taxon>
        <taxon>Atopobiaceae</taxon>
        <taxon>Olsenella</taxon>
    </lineage>
</organism>